<dbReference type="CDD" id="cd07821">
    <property type="entry name" value="PYR_PYL_RCAR_like"/>
    <property type="match status" value="1"/>
</dbReference>
<dbReference type="AlphaFoldDB" id="A0A9W8KVK3"/>
<name>A0A9W8KVK3_9FUNG</name>
<dbReference type="InterPro" id="IPR023393">
    <property type="entry name" value="START-like_dom_sf"/>
</dbReference>
<organism evidence="1 2">
    <name type="scientific">Coemansia spiralis</name>
    <dbReference type="NCBI Taxonomy" id="417178"/>
    <lineage>
        <taxon>Eukaryota</taxon>
        <taxon>Fungi</taxon>
        <taxon>Fungi incertae sedis</taxon>
        <taxon>Zoopagomycota</taxon>
        <taxon>Kickxellomycotina</taxon>
        <taxon>Kickxellomycetes</taxon>
        <taxon>Kickxellales</taxon>
        <taxon>Kickxellaceae</taxon>
        <taxon>Coemansia</taxon>
    </lineage>
</organism>
<evidence type="ECO:0000313" key="2">
    <source>
        <dbReference type="Proteomes" id="UP001151518"/>
    </source>
</evidence>
<evidence type="ECO:0000313" key="1">
    <source>
        <dbReference type="EMBL" id="KAJ2669396.1"/>
    </source>
</evidence>
<dbReference type="InterPro" id="IPR019587">
    <property type="entry name" value="Polyketide_cyclase/dehydratase"/>
</dbReference>
<dbReference type="Proteomes" id="UP001151518">
    <property type="component" value="Unassembled WGS sequence"/>
</dbReference>
<reference evidence="1" key="1">
    <citation type="submission" date="2022-07" db="EMBL/GenBank/DDBJ databases">
        <title>Phylogenomic reconstructions and comparative analyses of Kickxellomycotina fungi.</title>
        <authorList>
            <person name="Reynolds N.K."/>
            <person name="Stajich J.E."/>
            <person name="Barry K."/>
            <person name="Grigoriev I.V."/>
            <person name="Crous P."/>
            <person name="Smith M.E."/>
        </authorList>
    </citation>
    <scope>NUCLEOTIDE SEQUENCE</scope>
    <source>
        <strain evidence="1">NRRL 3115</strain>
    </source>
</reference>
<dbReference type="SUPFAM" id="SSF55961">
    <property type="entry name" value="Bet v1-like"/>
    <property type="match status" value="1"/>
</dbReference>
<dbReference type="Gene3D" id="3.30.530.20">
    <property type="match status" value="1"/>
</dbReference>
<sequence>MSTQNVESCVINAPVDKVWDALRKQDFEFWSLVKSVELPSSTSEVGGVRTTTFTDGTVQKHRLTEYSELKRAFTYELIESDPSVTTLSAQHSIRVYPVTANNTTFVQWRSTFSATDSLASVSDSKYKKLDALGELVKTLTH</sequence>
<dbReference type="OrthoDB" id="10255646at2759"/>
<dbReference type="EMBL" id="JANBTW010000152">
    <property type="protein sequence ID" value="KAJ2669396.1"/>
    <property type="molecule type" value="Genomic_DNA"/>
</dbReference>
<comment type="caution">
    <text evidence="1">The sequence shown here is derived from an EMBL/GenBank/DDBJ whole genome shotgun (WGS) entry which is preliminary data.</text>
</comment>
<dbReference type="PANTHER" id="PTHR39332:SF7">
    <property type="entry name" value="SRPBCC FAMILY PROTEIN"/>
    <property type="match status" value="1"/>
</dbReference>
<dbReference type="PANTHER" id="PTHR39332">
    <property type="entry name" value="BLL4707 PROTEIN"/>
    <property type="match status" value="1"/>
</dbReference>
<proteinExistence type="predicted"/>
<protein>
    <submittedName>
        <fullName evidence="1">Uncharacterized protein</fullName>
    </submittedName>
</protein>
<accession>A0A9W8KVK3</accession>
<dbReference type="Pfam" id="PF10604">
    <property type="entry name" value="Polyketide_cyc2"/>
    <property type="match status" value="1"/>
</dbReference>
<gene>
    <name evidence="1" type="ORF">GGI25_006167</name>
</gene>